<name>A0AA38IF74_9CUCU</name>
<dbReference type="EMBL" id="JALNTZ010000005">
    <property type="protein sequence ID" value="KAJ3652947.1"/>
    <property type="molecule type" value="Genomic_DNA"/>
</dbReference>
<comment type="caution">
    <text evidence="1">The sequence shown here is derived from an EMBL/GenBank/DDBJ whole genome shotgun (WGS) entry which is preliminary data.</text>
</comment>
<proteinExistence type="predicted"/>
<protein>
    <submittedName>
        <fullName evidence="1">Uncharacterized protein</fullName>
    </submittedName>
</protein>
<dbReference type="InterPro" id="IPR032675">
    <property type="entry name" value="LRR_dom_sf"/>
</dbReference>
<gene>
    <name evidence="1" type="ORF">Zmor_018870</name>
</gene>
<dbReference type="AlphaFoldDB" id="A0AA38IF74"/>
<dbReference type="Gene3D" id="3.80.10.10">
    <property type="entry name" value="Ribonuclease Inhibitor"/>
    <property type="match status" value="1"/>
</dbReference>
<accession>A0AA38IF74</accession>
<dbReference type="Proteomes" id="UP001168821">
    <property type="component" value="Unassembled WGS sequence"/>
</dbReference>
<evidence type="ECO:0000313" key="1">
    <source>
        <dbReference type="EMBL" id="KAJ3652947.1"/>
    </source>
</evidence>
<reference evidence="1" key="1">
    <citation type="journal article" date="2023" name="G3 (Bethesda)">
        <title>Whole genome assemblies of Zophobas morio and Tenebrio molitor.</title>
        <authorList>
            <person name="Kaur S."/>
            <person name="Stinson S.A."/>
            <person name="diCenzo G.C."/>
        </authorList>
    </citation>
    <scope>NUCLEOTIDE SEQUENCE</scope>
    <source>
        <strain evidence="1">QUZm001</strain>
    </source>
</reference>
<dbReference type="SUPFAM" id="SSF52058">
    <property type="entry name" value="L domain-like"/>
    <property type="match status" value="1"/>
</dbReference>
<sequence>MNLFLLDLNNNSMTYLNESLFQETSVIIVLAMRSVSLSVLSVNIFHKCKYESVDLRGNQIHTLTGDLHLGNFAIARLMVEDNFDHETLKKLKNWTSMNKIGLSLEKSSFGLENSGNGLGLDIFFLVFIVIVSKFL</sequence>
<keyword evidence="2" id="KW-1185">Reference proteome</keyword>
<evidence type="ECO:0000313" key="2">
    <source>
        <dbReference type="Proteomes" id="UP001168821"/>
    </source>
</evidence>
<organism evidence="1 2">
    <name type="scientific">Zophobas morio</name>
    <dbReference type="NCBI Taxonomy" id="2755281"/>
    <lineage>
        <taxon>Eukaryota</taxon>
        <taxon>Metazoa</taxon>
        <taxon>Ecdysozoa</taxon>
        <taxon>Arthropoda</taxon>
        <taxon>Hexapoda</taxon>
        <taxon>Insecta</taxon>
        <taxon>Pterygota</taxon>
        <taxon>Neoptera</taxon>
        <taxon>Endopterygota</taxon>
        <taxon>Coleoptera</taxon>
        <taxon>Polyphaga</taxon>
        <taxon>Cucujiformia</taxon>
        <taxon>Tenebrionidae</taxon>
        <taxon>Zophobas</taxon>
    </lineage>
</organism>